<gene>
    <name evidence="1" type="ORF">DS421_19g655520</name>
</gene>
<evidence type="ECO:0000313" key="2">
    <source>
        <dbReference type="Proteomes" id="UP000464620"/>
    </source>
</evidence>
<dbReference type="EMBL" id="CP031001">
    <property type="protein sequence ID" value="QHN77757.1"/>
    <property type="molecule type" value="Genomic_DNA"/>
</dbReference>
<dbReference type="Proteomes" id="UP000464620">
    <property type="component" value="Chromosome B09"/>
</dbReference>
<protein>
    <submittedName>
        <fullName evidence="1">Uncharacterized protein</fullName>
    </submittedName>
</protein>
<proteinExistence type="predicted"/>
<sequence>MPSPCFGLFVHWRATPGRSSDTPNVPRHAAQVARPYICGLFRLGVPRLDPQVARPSDFLELVCHAFDTKWHAIVKVPPGVVTWRAMPLGPSGTPVSHAQLLCCFLPFFMPFFI</sequence>
<dbReference type="AlphaFoldDB" id="A0A6B9V936"/>
<reference evidence="1 2" key="1">
    <citation type="submission" date="2020-01" db="EMBL/GenBank/DDBJ databases">
        <title>Genome sequence of Arachis hypogaea, cultivar Shitouqi.</title>
        <authorList>
            <person name="Zhuang W."/>
            <person name="Chen H."/>
            <person name="Varshney R."/>
            <person name="Wang D."/>
            <person name="Ming R."/>
        </authorList>
    </citation>
    <scope>NUCLEOTIDE SEQUENCE [LARGE SCALE GENOMIC DNA]</scope>
    <source>
        <tissue evidence="1">Young leaf</tissue>
    </source>
</reference>
<name>A0A6B9V936_ARAHY</name>
<evidence type="ECO:0000313" key="1">
    <source>
        <dbReference type="EMBL" id="QHN77757.1"/>
    </source>
</evidence>
<accession>A0A6B9V936</accession>
<organism evidence="1 2">
    <name type="scientific">Arachis hypogaea</name>
    <name type="common">Peanut</name>
    <dbReference type="NCBI Taxonomy" id="3818"/>
    <lineage>
        <taxon>Eukaryota</taxon>
        <taxon>Viridiplantae</taxon>
        <taxon>Streptophyta</taxon>
        <taxon>Embryophyta</taxon>
        <taxon>Tracheophyta</taxon>
        <taxon>Spermatophyta</taxon>
        <taxon>Magnoliopsida</taxon>
        <taxon>eudicotyledons</taxon>
        <taxon>Gunneridae</taxon>
        <taxon>Pentapetalae</taxon>
        <taxon>rosids</taxon>
        <taxon>fabids</taxon>
        <taxon>Fabales</taxon>
        <taxon>Fabaceae</taxon>
        <taxon>Papilionoideae</taxon>
        <taxon>50 kb inversion clade</taxon>
        <taxon>dalbergioids sensu lato</taxon>
        <taxon>Dalbergieae</taxon>
        <taxon>Pterocarpus clade</taxon>
        <taxon>Arachis</taxon>
    </lineage>
</organism>